<dbReference type="InterPro" id="IPR002748">
    <property type="entry name" value="CbiD"/>
</dbReference>
<dbReference type="NCBIfam" id="NF000855">
    <property type="entry name" value="PRK00075.2-4"/>
    <property type="match status" value="1"/>
</dbReference>
<comment type="function">
    <text evidence="5">Catalyzes the methylation of C-1 in cobalt-precorrin-5B to form cobalt-precorrin-6A.</text>
</comment>
<proteinExistence type="inferred from homology"/>
<keyword evidence="4 5" id="KW-0949">S-adenosyl-L-methionine</keyword>
<evidence type="ECO:0000256" key="3">
    <source>
        <dbReference type="ARBA" id="ARBA00022679"/>
    </source>
</evidence>
<evidence type="ECO:0000256" key="1">
    <source>
        <dbReference type="ARBA" id="ARBA00022573"/>
    </source>
</evidence>
<dbReference type="GO" id="GO:0032259">
    <property type="term" value="P:methylation"/>
    <property type="evidence" value="ECO:0007669"/>
    <property type="project" value="UniProtKB-KW"/>
</dbReference>
<reference evidence="6 7" key="1">
    <citation type="submission" date="2018-08" db="EMBL/GenBank/DDBJ databases">
        <title>The metabolism and importance of syntrophic acetate oxidation coupled to methane or sulfide production in haloalkaline environments.</title>
        <authorList>
            <person name="Timmers P.H.A."/>
            <person name="Vavourakis C.D."/>
            <person name="Sorokin D.Y."/>
            <person name="Sinninghe Damste J.S."/>
            <person name="Muyzer G."/>
            <person name="Stams A.J.M."/>
            <person name="Plugge C.M."/>
        </authorList>
    </citation>
    <scope>NUCLEOTIDE SEQUENCE [LARGE SCALE GENOMIC DNA]</scope>
    <source>
        <strain evidence="6">MSAO_Arc3</strain>
    </source>
</reference>
<dbReference type="InterPro" id="IPR036074">
    <property type="entry name" value="CbiD_sf"/>
</dbReference>
<gene>
    <name evidence="5" type="primary">cbiD</name>
    <name evidence="6" type="ORF">D5R95_00630</name>
</gene>
<accession>A0A424Z4D6</accession>
<dbReference type="Proteomes" id="UP000284763">
    <property type="component" value="Unassembled WGS sequence"/>
</dbReference>
<dbReference type="RefSeq" id="WP_259134661.1">
    <property type="nucleotide sequence ID" value="NZ_JANUCS010000007.1"/>
</dbReference>
<comment type="catalytic activity">
    <reaction evidence="5">
        <text>Co-precorrin-5B + S-adenosyl-L-methionine = Co-precorrin-6A + S-adenosyl-L-homocysteine</text>
        <dbReference type="Rhea" id="RHEA:26285"/>
        <dbReference type="ChEBI" id="CHEBI:57856"/>
        <dbReference type="ChEBI" id="CHEBI:59789"/>
        <dbReference type="ChEBI" id="CHEBI:60063"/>
        <dbReference type="ChEBI" id="CHEBI:60064"/>
        <dbReference type="EC" id="2.1.1.195"/>
    </reaction>
</comment>
<dbReference type="HAMAP" id="MF_00787">
    <property type="entry name" value="CbiD"/>
    <property type="match status" value="1"/>
</dbReference>
<evidence type="ECO:0000256" key="4">
    <source>
        <dbReference type="ARBA" id="ARBA00022691"/>
    </source>
</evidence>
<keyword evidence="3 5" id="KW-0808">Transferase</keyword>
<dbReference type="NCBIfam" id="NF000856">
    <property type="entry name" value="PRK00075.2-5"/>
    <property type="match status" value="1"/>
</dbReference>
<dbReference type="EC" id="2.1.1.195" evidence="5"/>
<keyword evidence="1 5" id="KW-0169">Cobalamin biosynthesis</keyword>
<comment type="similarity">
    <text evidence="5">Belongs to the CbiD family.</text>
</comment>
<evidence type="ECO:0000313" key="6">
    <source>
        <dbReference type="EMBL" id="RQD92182.1"/>
    </source>
</evidence>
<dbReference type="GO" id="GO:0043780">
    <property type="term" value="F:cobalt-precorrin-5B C1-methyltransferase activity"/>
    <property type="evidence" value="ECO:0007669"/>
    <property type="project" value="RHEA"/>
</dbReference>
<dbReference type="EMBL" id="QZAB01000050">
    <property type="protein sequence ID" value="RQD92182.1"/>
    <property type="molecule type" value="Genomic_DNA"/>
</dbReference>
<dbReference type="Gene3D" id="3.40.50.10720">
    <property type="entry name" value="CbiD-like domains"/>
    <property type="match status" value="1"/>
</dbReference>
<dbReference type="SUPFAM" id="SSF111342">
    <property type="entry name" value="CbiD-like"/>
    <property type="match status" value="1"/>
</dbReference>
<dbReference type="AlphaFoldDB" id="A0A424Z4D6"/>
<organism evidence="6 7">
    <name type="scientific">Methanosalsum natronophilum</name>
    <dbReference type="NCBI Taxonomy" id="768733"/>
    <lineage>
        <taxon>Archaea</taxon>
        <taxon>Methanobacteriati</taxon>
        <taxon>Methanobacteriota</taxon>
        <taxon>Stenosarchaea group</taxon>
        <taxon>Methanomicrobia</taxon>
        <taxon>Methanosarcinales</taxon>
        <taxon>Methanosarcinaceae</taxon>
        <taxon>Methanosalsum</taxon>
    </lineage>
</organism>
<dbReference type="PIRSF" id="PIRSF026782">
    <property type="entry name" value="CbiD"/>
    <property type="match status" value="1"/>
</dbReference>
<name>A0A424Z4D6_9EURY</name>
<dbReference type="PANTHER" id="PTHR35863:SF1">
    <property type="entry name" value="COBALT-PRECORRIN-5B C(1)-METHYLTRANSFERASE"/>
    <property type="match status" value="1"/>
</dbReference>
<evidence type="ECO:0000256" key="2">
    <source>
        <dbReference type="ARBA" id="ARBA00022603"/>
    </source>
</evidence>
<dbReference type="UniPathway" id="UPA00148">
    <property type="reaction ID" value="UER00227"/>
</dbReference>
<keyword evidence="2 5" id="KW-0489">Methyltransferase</keyword>
<dbReference type="GO" id="GO:0019251">
    <property type="term" value="P:anaerobic cobalamin biosynthetic process"/>
    <property type="evidence" value="ECO:0007669"/>
    <property type="project" value="UniProtKB-UniRule"/>
</dbReference>
<dbReference type="Pfam" id="PF01888">
    <property type="entry name" value="CbiD"/>
    <property type="match status" value="1"/>
</dbReference>
<evidence type="ECO:0000313" key="7">
    <source>
        <dbReference type="Proteomes" id="UP000284763"/>
    </source>
</evidence>
<comment type="pathway">
    <text evidence="5">Cofactor biosynthesis; adenosylcobalamin biosynthesis; cob(II)yrinate a,c-diamide from sirohydrochlorin (anaerobic route): step 6/10.</text>
</comment>
<sequence>MIDPVNKSEIPDEWIEISSMESTKLIEGINKGIYVLLSNGSILNRGYTTGTTAAIAAKAAVLSLKSEVNHVSVPTPVGIRASMAVKSTNGYASVKKPFNDHESDITKELEFEARAIETDEIQVDAGRGIGIVYRDGLQIDKGNPAINPVPMKQIKAAIKEAVDEIGISGAKVTISLPKGEEIAKKTLNYKVGIKGGISIAGTTGFVEPWNDHLGEMKVDLIKESSKVVLTTGRLGIRYSNILFPDHTVVLAGNRISEALKVASGDVIICGLPGLILKWGYPEILENTQYASVAEMIANDLKSEQILKGFQLTAKKAENARVVIVNRQGTIILDSEELK</sequence>
<protein>
    <recommendedName>
        <fullName evidence="5">Cobalt-precorrin-5B C(1)-methyltransferase</fullName>
        <ecNumber evidence="5">2.1.1.195</ecNumber>
    </recommendedName>
    <alternativeName>
        <fullName evidence="5">Cobalt-precorrin-6A synthase</fullName>
    </alternativeName>
</protein>
<dbReference type="Gene3D" id="3.30.2110.10">
    <property type="entry name" value="CbiD-like"/>
    <property type="match status" value="1"/>
</dbReference>
<dbReference type="PANTHER" id="PTHR35863">
    <property type="entry name" value="COBALT-PRECORRIN-5B C(1)-METHYLTRANSFERASE"/>
    <property type="match status" value="1"/>
</dbReference>
<evidence type="ECO:0000256" key="5">
    <source>
        <dbReference type="HAMAP-Rule" id="MF_00787"/>
    </source>
</evidence>
<comment type="caution">
    <text evidence="6">The sequence shown here is derived from an EMBL/GenBank/DDBJ whole genome shotgun (WGS) entry which is preliminary data.</text>
</comment>